<dbReference type="Gene3D" id="3.40.50.300">
    <property type="entry name" value="P-loop containing nucleotide triphosphate hydrolases"/>
    <property type="match status" value="1"/>
</dbReference>
<evidence type="ECO:0000313" key="3">
    <source>
        <dbReference type="EMBL" id="KIH70512.1"/>
    </source>
</evidence>
<protein>
    <submittedName>
        <fullName evidence="4">ABC transporter ATP-binding protein</fullName>
    </submittedName>
</protein>
<dbReference type="GO" id="GO:0016887">
    <property type="term" value="F:ATP hydrolysis activity"/>
    <property type="evidence" value="ECO:0007669"/>
    <property type="project" value="InterPro"/>
</dbReference>
<dbReference type="Proteomes" id="UP000031546">
    <property type="component" value="Unassembled WGS sequence"/>
</dbReference>
<dbReference type="EMBL" id="JABEVU030000001">
    <property type="protein sequence ID" value="MDB0580599.1"/>
    <property type="molecule type" value="Genomic_DNA"/>
</dbReference>
<dbReference type="GO" id="GO:0005524">
    <property type="term" value="F:ATP binding"/>
    <property type="evidence" value="ECO:0007669"/>
    <property type="project" value="UniProtKB-KW"/>
</dbReference>
<reference evidence="6" key="2">
    <citation type="submission" date="2020-04" db="EMBL/GenBank/DDBJ databases">
        <title>Genome analysis and biological profiling of marine Cellulosimicrobium funkei MOSEL-ME6.</title>
        <authorList>
            <person name="Tanveer F."/>
            <person name="Xie Y."/>
            <person name="Shinwari Z.K."/>
        </authorList>
    </citation>
    <scope>NUCLEOTIDE SEQUENCE [LARGE SCALE GENOMIC DNA]</scope>
    <source>
        <strain evidence="6">MOSEL-ME25</strain>
    </source>
</reference>
<reference evidence="4 6" key="4">
    <citation type="submission" date="2022-12" db="EMBL/GenBank/DDBJ databases">
        <title>Genome analysis and biological profiling of marine Salinicoccus roseus MOSEL-ME25.</title>
        <authorList>
            <person name="Mirza F.T."/>
            <person name="Xie Y."/>
            <person name="Shinwari Z.K."/>
        </authorList>
    </citation>
    <scope>NUCLEOTIDE SEQUENCE [LARGE SCALE GENOMIC DNA]</scope>
    <source>
        <strain evidence="4 6">MOSEL-ME25</strain>
    </source>
</reference>
<dbReference type="Pfam" id="PF00005">
    <property type="entry name" value="ABC_tran"/>
    <property type="match status" value="1"/>
</dbReference>
<dbReference type="AlphaFoldDB" id="A0A0C2E598"/>
<keyword evidence="6" id="KW-1185">Reference proteome</keyword>
<gene>
    <name evidence="4" type="ORF">F7P68_0008650</name>
    <name evidence="3" type="ORF">SN16_07285</name>
</gene>
<keyword evidence="4" id="KW-0547">Nucleotide-binding</keyword>
<keyword evidence="1" id="KW-0813">Transport</keyword>
<feature type="domain" description="ABC transporter" evidence="2">
    <location>
        <begin position="1"/>
        <end position="220"/>
    </location>
</feature>
<dbReference type="PROSITE" id="PS50893">
    <property type="entry name" value="ABC_TRANSPORTER_2"/>
    <property type="match status" value="1"/>
</dbReference>
<dbReference type="EMBL" id="JXII01000006">
    <property type="protein sequence ID" value="KIH70512.1"/>
    <property type="molecule type" value="Genomic_DNA"/>
</dbReference>
<dbReference type="RefSeq" id="WP_040105970.1">
    <property type="nucleotide sequence ID" value="NZ_JABEVU030000001.1"/>
</dbReference>
<name>A0A0C2E598_9STAP</name>
<reference evidence="4" key="3">
    <citation type="submission" date="2020-04" db="EMBL/GenBank/DDBJ databases">
        <authorList>
            <person name="Tanveer F."/>
            <person name="Xie Y."/>
            <person name="Shinwari Z.K."/>
        </authorList>
    </citation>
    <scope>NUCLEOTIDE SEQUENCE</scope>
    <source>
        <strain evidence="4">MOSEL-ME25</strain>
    </source>
</reference>
<dbReference type="InterPro" id="IPR003439">
    <property type="entry name" value="ABC_transporter-like_ATP-bd"/>
</dbReference>
<evidence type="ECO:0000313" key="5">
    <source>
        <dbReference type="Proteomes" id="UP000031546"/>
    </source>
</evidence>
<comment type="caution">
    <text evidence="3">The sequence shown here is derived from an EMBL/GenBank/DDBJ whole genome shotgun (WGS) entry which is preliminary data.</text>
</comment>
<sequence>MLKIEQLQISYETFGLEIEEIEFPQGVNVVLGPNGGGKSSFMEGIIGYGHETLSKRSIQFRGEPLERVEGIISYLPQENPRFRVLVREYLTMTSGSVPKRVFDETVMNFDLEGLLGHSIESLSGGEFKRAQCAQVALEDKPVIMLDEMEQGLDMNYQHEMMDWICREGEGKVIVASMHDASLALTYADTITLVKDGRAEGPMPSASVTAEMLSACYGLPLTVKRQEGVALVYRNLL</sequence>
<dbReference type="STRING" id="45670.SN16_07285"/>
<dbReference type="PANTHER" id="PTHR42734">
    <property type="entry name" value="METAL TRANSPORT SYSTEM ATP-BINDING PROTEIN TM_0124-RELATED"/>
    <property type="match status" value="1"/>
</dbReference>
<organism evidence="3 5">
    <name type="scientific">Salinicoccus roseus</name>
    <dbReference type="NCBI Taxonomy" id="45670"/>
    <lineage>
        <taxon>Bacteria</taxon>
        <taxon>Bacillati</taxon>
        <taxon>Bacillota</taxon>
        <taxon>Bacilli</taxon>
        <taxon>Bacillales</taxon>
        <taxon>Staphylococcaceae</taxon>
        <taxon>Salinicoccus</taxon>
    </lineage>
</organism>
<evidence type="ECO:0000313" key="6">
    <source>
        <dbReference type="Proteomes" id="UP000527860"/>
    </source>
</evidence>
<dbReference type="GeneID" id="77845355"/>
<keyword evidence="4" id="KW-0067">ATP-binding</keyword>
<dbReference type="InterPro" id="IPR050153">
    <property type="entry name" value="Metal_Ion_Import_ABC"/>
</dbReference>
<evidence type="ECO:0000256" key="1">
    <source>
        <dbReference type="ARBA" id="ARBA00022448"/>
    </source>
</evidence>
<dbReference type="InterPro" id="IPR027417">
    <property type="entry name" value="P-loop_NTPase"/>
</dbReference>
<dbReference type="SUPFAM" id="SSF52540">
    <property type="entry name" value="P-loop containing nucleoside triphosphate hydrolases"/>
    <property type="match status" value="1"/>
</dbReference>
<reference evidence="3 5" key="1">
    <citation type="submission" date="2015-01" db="EMBL/GenBank/DDBJ databases">
        <title>Genome sequences of high lactate-tolerant strain Salinicoccus roseus W12 with industrial interest.</title>
        <authorList>
            <person name="Wang H."/>
            <person name="Yu B."/>
        </authorList>
    </citation>
    <scope>NUCLEOTIDE SEQUENCE [LARGE SCALE GENOMIC DNA]</scope>
    <source>
        <strain evidence="3 5">W12</strain>
    </source>
</reference>
<dbReference type="Proteomes" id="UP000527860">
    <property type="component" value="Unassembled WGS sequence"/>
</dbReference>
<evidence type="ECO:0000259" key="2">
    <source>
        <dbReference type="PROSITE" id="PS50893"/>
    </source>
</evidence>
<accession>A0A0C2E598</accession>
<dbReference type="OrthoDB" id="2388170at2"/>
<proteinExistence type="predicted"/>
<evidence type="ECO:0000313" key="4">
    <source>
        <dbReference type="EMBL" id="MDB0580599.1"/>
    </source>
</evidence>